<dbReference type="PROSITE" id="PS51083">
    <property type="entry name" value="ZF_HIT"/>
    <property type="match status" value="1"/>
</dbReference>
<feature type="compositionally biased region" description="Basic and acidic residues" evidence="2">
    <location>
        <begin position="338"/>
        <end position="352"/>
    </location>
</feature>
<dbReference type="KEGG" id="tru:101079957"/>
<dbReference type="PANTHER" id="PTHR15555:SF0">
    <property type="entry name" value="ZINC FINGER HIT DOMAIN-CONTAINING PROTEIN 2"/>
    <property type="match status" value="1"/>
</dbReference>
<keyword evidence="5" id="KW-1185">Reference proteome</keyword>
<evidence type="ECO:0000256" key="1">
    <source>
        <dbReference type="PROSITE-ProRule" id="PRU00453"/>
    </source>
</evidence>
<dbReference type="STRING" id="31033.ENSTRUP00000052720"/>
<dbReference type="RefSeq" id="XP_003963934.1">
    <property type="nucleotide sequence ID" value="XM_003963885.3"/>
</dbReference>
<dbReference type="Gene3D" id="3.30.60.190">
    <property type="match status" value="1"/>
</dbReference>
<dbReference type="OrthoDB" id="10005492at2759"/>
<dbReference type="Pfam" id="PF04438">
    <property type="entry name" value="zf-HIT"/>
    <property type="match status" value="1"/>
</dbReference>
<feature type="region of interest" description="Disordered" evidence="2">
    <location>
        <begin position="308"/>
        <end position="361"/>
    </location>
</feature>
<proteinExistence type="predicted"/>
<protein>
    <submittedName>
        <fullName evidence="4">Zinc finger, HIT-type containing 2</fullName>
    </submittedName>
</protein>
<dbReference type="CTD" id="741"/>
<evidence type="ECO:0000313" key="5">
    <source>
        <dbReference type="Proteomes" id="UP000005226"/>
    </source>
</evidence>
<dbReference type="PANTHER" id="PTHR15555">
    <property type="entry name" value="ZINC FINGER HIT DOMAIN CONTAINING PROTEIN 2 PROTEIN FON -RELATED"/>
    <property type="match status" value="1"/>
</dbReference>
<keyword evidence="1" id="KW-0863">Zinc-finger</keyword>
<feature type="compositionally biased region" description="Basic and acidic residues" evidence="2">
    <location>
        <begin position="313"/>
        <end position="325"/>
    </location>
</feature>
<dbReference type="AlphaFoldDB" id="A0A3B5K512"/>
<evidence type="ECO:0000259" key="3">
    <source>
        <dbReference type="PROSITE" id="PS51083"/>
    </source>
</evidence>
<reference evidence="4" key="3">
    <citation type="submission" date="2025-09" db="UniProtKB">
        <authorList>
            <consortium name="Ensembl"/>
        </authorList>
    </citation>
    <scope>IDENTIFICATION</scope>
</reference>
<name>A0A3B5K512_TAKRU</name>
<accession>A0A3B5K512</accession>
<feature type="domain" description="HIT-type" evidence="3">
    <location>
        <begin position="74"/>
        <end position="107"/>
    </location>
</feature>
<organism evidence="4 5">
    <name type="scientific">Takifugu rubripes</name>
    <name type="common">Japanese pufferfish</name>
    <name type="synonym">Fugu rubripes</name>
    <dbReference type="NCBI Taxonomy" id="31033"/>
    <lineage>
        <taxon>Eukaryota</taxon>
        <taxon>Metazoa</taxon>
        <taxon>Chordata</taxon>
        <taxon>Craniata</taxon>
        <taxon>Vertebrata</taxon>
        <taxon>Euteleostomi</taxon>
        <taxon>Actinopterygii</taxon>
        <taxon>Neopterygii</taxon>
        <taxon>Teleostei</taxon>
        <taxon>Neoteleostei</taxon>
        <taxon>Acanthomorphata</taxon>
        <taxon>Eupercaria</taxon>
        <taxon>Tetraodontiformes</taxon>
        <taxon>Tetradontoidea</taxon>
        <taxon>Tetraodontidae</taxon>
        <taxon>Takifugu</taxon>
    </lineage>
</organism>
<dbReference type="CDD" id="cd23024">
    <property type="entry name" value="zf-HIT_ZNHIT2-3"/>
    <property type="match status" value="1"/>
</dbReference>
<keyword evidence="1" id="KW-0479">Metal-binding</keyword>
<dbReference type="GO" id="GO:0008270">
    <property type="term" value="F:zinc ion binding"/>
    <property type="evidence" value="ECO:0007669"/>
    <property type="project" value="UniProtKB-UniRule"/>
</dbReference>
<evidence type="ECO:0000256" key="2">
    <source>
        <dbReference type="SAM" id="MobiDB-lite"/>
    </source>
</evidence>
<dbReference type="GeneTree" id="ENSGT00390000017147"/>
<reference evidence="4" key="2">
    <citation type="submission" date="2025-08" db="UniProtKB">
        <authorList>
            <consortium name="Ensembl"/>
        </authorList>
    </citation>
    <scope>IDENTIFICATION</scope>
</reference>
<keyword evidence="1" id="KW-0862">Zinc</keyword>
<dbReference type="Proteomes" id="UP000005226">
    <property type="component" value="Chromosome 4"/>
</dbReference>
<dbReference type="SUPFAM" id="SSF144232">
    <property type="entry name" value="HIT/MYND zinc finger-like"/>
    <property type="match status" value="1"/>
</dbReference>
<dbReference type="InterPro" id="IPR039646">
    <property type="entry name" value="ZNHIT2"/>
</dbReference>
<sequence>MNAPFRRRMPQSLKNILTDISPRNQWTETESDAVSRDGIMLPHRGQEELIMPSKTPEEVDGMVVEGSHARSAICMMCKCKPSCYTCPRCNLHYCSLACYQSPDHSMCSETFYKESVLKELKDMGKTENEGRKKMHKMLLSLRQEADRTDGGMESLLKESNIVSDNEDEGQLETAEKVQVMELLSRLAELQQSEKENSTEIEGILRSLKEIGEGGKLKNEDMDEDAESTEDELDLAERVSELDIDKLSEEELWELLSGKEKTMFVSLLKDGGVAKLVPPWKPWWEEHEEEGRAMIEMLDEKISKVVTDNSTTAEKPDTDHKTKVSQERNNLGKSAKTFKKVEGETQTSKDKESSTAQSAPPISDKIPTLSSLCAKPSPLICFGLVNALYAYAFSLCLVNNDTDSLMFEFCDIVLALSEALNSSRVFSSIHEAIESGESRIYGEGYLDKEDRLGPSRALEAVAHIMTGKNVKDPAGYCLAAFSQLRSVLSKARKSLSKGGEAKETRQKYFLAMKKCEFMQAWITENVHQMYALAIELWNEHSKRECVRRNMEKTKSVVANNLKKEKNRASVKAIEELS</sequence>
<dbReference type="OMA" id="ACYQSPD"/>
<gene>
    <name evidence="4" type="primary">znhit2</name>
</gene>
<dbReference type="GeneID" id="101079957"/>
<evidence type="ECO:0000313" key="4">
    <source>
        <dbReference type="Ensembl" id="ENSTRUP00000052720.1"/>
    </source>
</evidence>
<dbReference type="Ensembl" id="ENSTRUT00000056387.2">
    <property type="protein sequence ID" value="ENSTRUP00000052720.1"/>
    <property type="gene ID" value="ENSTRUG00000021686.2"/>
</dbReference>
<reference evidence="4 5" key="1">
    <citation type="journal article" date="2011" name="Genome Biol. Evol.">
        <title>Integration of the genetic map and genome assembly of fugu facilitates insights into distinct features of genome evolution in teleosts and mammals.</title>
        <authorList>
            <person name="Kai W."/>
            <person name="Kikuchi K."/>
            <person name="Tohari S."/>
            <person name="Chew A.K."/>
            <person name="Tay A."/>
            <person name="Fujiwara A."/>
            <person name="Hosoya S."/>
            <person name="Suetake H."/>
            <person name="Naruse K."/>
            <person name="Brenner S."/>
            <person name="Suzuki Y."/>
            <person name="Venkatesh B."/>
        </authorList>
    </citation>
    <scope>NUCLEOTIDE SEQUENCE [LARGE SCALE GENOMIC DNA]</scope>
</reference>
<dbReference type="InParanoid" id="A0A3B5K512"/>
<dbReference type="InterPro" id="IPR007529">
    <property type="entry name" value="Znf_HIT"/>
</dbReference>